<accession>A0ABX0IV94</accession>
<evidence type="ECO:0000256" key="2">
    <source>
        <dbReference type="ARBA" id="ARBA00022803"/>
    </source>
</evidence>
<dbReference type="Pfam" id="PF13414">
    <property type="entry name" value="TPR_11"/>
    <property type="match status" value="1"/>
</dbReference>
<organism evidence="4 5">
    <name type="scientific">Flavobacterium jejuense</name>
    <dbReference type="NCBI Taxonomy" id="1544455"/>
    <lineage>
        <taxon>Bacteria</taxon>
        <taxon>Pseudomonadati</taxon>
        <taxon>Bacteroidota</taxon>
        <taxon>Flavobacteriia</taxon>
        <taxon>Flavobacteriales</taxon>
        <taxon>Flavobacteriaceae</taxon>
        <taxon>Flavobacterium</taxon>
    </lineage>
</organism>
<dbReference type="Pfam" id="PF13181">
    <property type="entry name" value="TPR_8"/>
    <property type="match status" value="1"/>
</dbReference>
<comment type="caution">
    <text evidence="4">The sequence shown here is derived from an EMBL/GenBank/DDBJ whole genome shotgun (WGS) entry which is preliminary data.</text>
</comment>
<sequence>MKTNRFIILGLLIVQSIFGQEKEKKNTFKFNKENFLKELSQNACKCIDSIDTFNKIKDSLASEINNCIDKQVSVYQFGIQMADIEIDLDKKKKKEEKKDINILINPDPNSKEYKEAYYELERDIVDNCTSIKSKISINDKVNHNSLSSNNLALEYYNKGLDATKTEDYKSAINYYKKAVAVDSDFAFAYDNMGICYRKLNNYDEAINAYEKSLKIDPYGLMPLQNIGVAYIYKKEYKKAIKAYEKLGDIQPDNPEVFYGIGVIYFQNLNNLEKGLDNMCKAYLLYIQKKSPYRSDAEKIIQMIYTEYKKKNNLSEFNKILEEHNISQN</sequence>
<dbReference type="SUPFAM" id="SSF48452">
    <property type="entry name" value="TPR-like"/>
    <property type="match status" value="1"/>
</dbReference>
<dbReference type="EMBL" id="VEVQ02000018">
    <property type="protein sequence ID" value="NHN27802.1"/>
    <property type="molecule type" value="Genomic_DNA"/>
</dbReference>
<name>A0ABX0IV94_9FLAO</name>
<dbReference type="PROSITE" id="PS50005">
    <property type="entry name" value="TPR"/>
    <property type="match status" value="3"/>
</dbReference>
<dbReference type="InterPro" id="IPR019734">
    <property type="entry name" value="TPR_rpt"/>
</dbReference>
<dbReference type="PANTHER" id="PTHR44186:SF1">
    <property type="entry name" value="BARDET-BIEDL SYNDROME 4 PROTEIN"/>
    <property type="match status" value="1"/>
</dbReference>
<gene>
    <name evidence="4" type="ORF">FIA58_019160</name>
</gene>
<keyword evidence="2 3" id="KW-0802">TPR repeat</keyword>
<dbReference type="SMART" id="SM00028">
    <property type="entry name" value="TPR"/>
    <property type="match status" value="3"/>
</dbReference>
<feature type="repeat" description="TPR" evidence="3">
    <location>
        <begin position="152"/>
        <end position="185"/>
    </location>
</feature>
<evidence type="ECO:0000313" key="5">
    <source>
        <dbReference type="Proteomes" id="UP000817854"/>
    </source>
</evidence>
<evidence type="ECO:0000256" key="1">
    <source>
        <dbReference type="ARBA" id="ARBA00022737"/>
    </source>
</evidence>
<dbReference type="Gene3D" id="1.25.40.10">
    <property type="entry name" value="Tetratricopeptide repeat domain"/>
    <property type="match status" value="1"/>
</dbReference>
<dbReference type="PROSITE" id="PS50293">
    <property type="entry name" value="TPR_REGION"/>
    <property type="match status" value="1"/>
</dbReference>
<dbReference type="Proteomes" id="UP000817854">
    <property type="component" value="Unassembled WGS sequence"/>
</dbReference>
<reference evidence="4 5" key="3">
    <citation type="submission" date="2020-02" db="EMBL/GenBank/DDBJ databases">
        <title>Flavobacterium profundi sp. nov., isolated from a deep-sea seamount.</title>
        <authorList>
            <person name="Zhang D.-C."/>
        </authorList>
    </citation>
    <scope>NUCLEOTIDE SEQUENCE [LARGE SCALE GENOMIC DNA]</scope>
    <source>
        <strain evidence="4 5">EC11</strain>
    </source>
</reference>
<protein>
    <submittedName>
        <fullName evidence="4">Tetratricopeptide repeat protein</fullName>
    </submittedName>
</protein>
<reference evidence="5" key="1">
    <citation type="submission" date="2019-05" db="EMBL/GenBank/DDBJ databases">
        <title>Flavobacterium profundi sp. nov., isolated from a deep-sea seamount.</title>
        <authorList>
            <person name="Zhang D.-C."/>
        </authorList>
    </citation>
    <scope>NUCLEOTIDE SEQUENCE [LARGE SCALE GENOMIC DNA]</scope>
    <source>
        <strain evidence="5">EC11</strain>
    </source>
</reference>
<keyword evidence="5" id="KW-1185">Reference proteome</keyword>
<evidence type="ECO:0000313" key="4">
    <source>
        <dbReference type="EMBL" id="NHN27802.1"/>
    </source>
</evidence>
<dbReference type="InterPro" id="IPR011990">
    <property type="entry name" value="TPR-like_helical_dom_sf"/>
</dbReference>
<feature type="repeat" description="TPR" evidence="3">
    <location>
        <begin position="220"/>
        <end position="253"/>
    </location>
</feature>
<proteinExistence type="predicted"/>
<evidence type="ECO:0000256" key="3">
    <source>
        <dbReference type="PROSITE-ProRule" id="PRU00339"/>
    </source>
</evidence>
<keyword evidence="1" id="KW-0677">Repeat</keyword>
<feature type="repeat" description="TPR" evidence="3">
    <location>
        <begin position="186"/>
        <end position="219"/>
    </location>
</feature>
<reference evidence="4 5" key="2">
    <citation type="submission" date="2019-05" db="EMBL/GenBank/DDBJ databases">
        <authorList>
            <person name="Lianzixin W."/>
        </authorList>
    </citation>
    <scope>NUCLEOTIDE SEQUENCE [LARGE SCALE GENOMIC DNA]</scope>
    <source>
        <strain evidence="4 5">EC11</strain>
    </source>
</reference>
<dbReference type="PANTHER" id="PTHR44186">
    <property type="match status" value="1"/>
</dbReference>
<dbReference type="RefSeq" id="WP_140964311.1">
    <property type="nucleotide sequence ID" value="NZ_VEVQ02000018.1"/>
</dbReference>
<dbReference type="Pfam" id="PF00515">
    <property type="entry name" value="TPR_1"/>
    <property type="match status" value="1"/>
</dbReference>